<dbReference type="SUPFAM" id="SSF57196">
    <property type="entry name" value="EGF/Laminin"/>
    <property type="match status" value="3"/>
</dbReference>
<dbReference type="FunFam" id="2.60.120.260:FF:000098">
    <property type="entry name" value="Netrin-A, isoform B"/>
    <property type="match status" value="1"/>
</dbReference>
<evidence type="ECO:0000259" key="11">
    <source>
        <dbReference type="PROSITE" id="PS51117"/>
    </source>
</evidence>
<dbReference type="PROSITE" id="PS50027">
    <property type="entry name" value="EGF_LAM_2"/>
    <property type="match status" value="1"/>
</dbReference>
<evidence type="ECO:0000256" key="6">
    <source>
        <dbReference type="ARBA" id="ARBA00023180"/>
    </source>
</evidence>
<dbReference type="GO" id="GO:0005604">
    <property type="term" value="C:basement membrane"/>
    <property type="evidence" value="ECO:0000318"/>
    <property type="project" value="GO_Central"/>
</dbReference>
<dbReference type="GO" id="GO:0016358">
    <property type="term" value="P:dendrite development"/>
    <property type="evidence" value="ECO:0000318"/>
    <property type="project" value="GO_Central"/>
</dbReference>
<dbReference type="SMART" id="SM00180">
    <property type="entry name" value="EGF_Lam"/>
    <property type="match status" value="3"/>
</dbReference>
<evidence type="ECO:0000256" key="1">
    <source>
        <dbReference type="ARBA" id="ARBA00004613"/>
    </source>
</evidence>
<dbReference type="SMART" id="SM00136">
    <property type="entry name" value="LamNT"/>
    <property type="match status" value="1"/>
</dbReference>
<feature type="disulfide bond" evidence="8">
    <location>
        <begin position="377"/>
        <end position="386"/>
    </location>
</feature>
<dbReference type="Pfam" id="PF00055">
    <property type="entry name" value="Laminin_N"/>
    <property type="match status" value="1"/>
</dbReference>
<dbReference type="FunFam" id="2.10.25.10:FF:000048">
    <property type="entry name" value="Netrin 3"/>
    <property type="match status" value="1"/>
</dbReference>
<dbReference type="PANTHER" id="PTHR10574">
    <property type="entry name" value="NETRIN/LAMININ-RELATED"/>
    <property type="match status" value="1"/>
</dbReference>
<dbReference type="InterPro" id="IPR008993">
    <property type="entry name" value="TIMP-like_OB-fold"/>
</dbReference>
<proteinExistence type="predicted"/>
<dbReference type="GO" id="GO:0009887">
    <property type="term" value="P:animal organ morphogenesis"/>
    <property type="evidence" value="ECO:0000318"/>
    <property type="project" value="GO_Central"/>
</dbReference>
<feature type="disulfide bond" evidence="8">
    <location>
        <begin position="358"/>
        <end position="375"/>
    </location>
</feature>
<dbReference type="InterPro" id="IPR001134">
    <property type="entry name" value="Netrin_domain"/>
</dbReference>
<evidence type="ECO:0000313" key="13">
    <source>
        <dbReference type="Proteomes" id="UP000001593"/>
    </source>
</evidence>
<dbReference type="GO" id="GO:0009888">
    <property type="term" value="P:tissue development"/>
    <property type="evidence" value="ECO:0000318"/>
    <property type="project" value="GO_Central"/>
</dbReference>
<keyword evidence="13" id="KW-1185">Reference proteome</keyword>
<keyword evidence="7 8" id="KW-0424">Laminin EGF-like domain</keyword>
<gene>
    <name evidence="12" type="ORF">NEMVEDRAFT_v1g118526</name>
</gene>
<dbReference type="InterPro" id="IPR008211">
    <property type="entry name" value="Laminin_N"/>
</dbReference>
<dbReference type="Gene3D" id="2.40.50.120">
    <property type="match status" value="1"/>
</dbReference>
<dbReference type="Pfam" id="PF01759">
    <property type="entry name" value="NTR"/>
    <property type="match status" value="1"/>
</dbReference>
<dbReference type="Gene3D" id="2.10.25.10">
    <property type="entry name" value="Laminin"/>
    <property type="match status" value="2"/>
</dbReference>
<dbReference type="PROSITE" id="PS50189">
    <property type="entry name" value="NTR"/>
    <property type="match status" value="1"/>
</dbReference>
<evidence type="ECO:0000259" key="9">
    <source>
        <dbReference type="PROSITE" id="PS50027"/>
    </source>
</evidence>
<keyword evidence="4" id="KW-0677">Repeat</keyword>
<dbReference type="Pfam" id="PF24973">
    <property type="entry name" value="EGF_LMN_ATRN"/>
    <property type="match status" value="1"/>
</dbReference>
<dbReference type="FunCoup" id="A7SHI5">
    <property type="interactions" value="6"/>
</dbReference>
<dbReference type="InterPro" id="IPR018933">
    <property type="entry name" value="Netrin_module_non-TIMP"/>
</dbReference>
<dbReference type="PROSITE" id="PS51117">
    <property type="entry name" value="LAMININ_NTER"/>
    <property type="match status" value="1"/>
</dbReference>
<dbReference type="SMART" id="SM00643">
    <property type="entry name" value="C345C"/>
    <property type="match status" value="1"/>
</dbReference>
<dbReference type="OrthoDB" id="9972745at2759"/>
<dbReference type="OMA" id="LAIPWRD"/>
<dbReference type="AlphaFoldDB" id="A7SHI5"/>
<dbReference type="GO" id="GO:0008045">
    <property type="term" value="P:motor neuron axon guidance"/>
    <property type="evidence" value="ECO:0000318"/>
    <property type="project" value="GO_Central"/>
</dbReference>
<evidence type="ECO:0000256" key="3">
    <source>
        <dbReference type="ARBA" id="ARBA00022729"/>
    </source>
</evidence>
<dbReference type="HOGENOM" id="CLU_018213_2_0_1"/>
<dbReference type="KEGG" id="nve:5508306"/>
<feature type="disulfide bond" evidence="8">
    <location>
        <begin position="389"/>
        <end position="403"/>
    </location>
</feature>
<evidence type="ECO:0000256" key="2">
    <source>
        <dbReference type="ARBA" id="ARBA00022525"/>
    </source>
</evidence>
<keyword evidence="6" id="KW-0325">Glycoprotein</keyword>
<keyword evidence="3" id="KW-0732">Signal</keyword>
<sequence length="552" mass="63051">QAKDCYNEFNRAQLCQPAFHDLAYNKDVYVSHTCGEKSRRFCPPMSVRGRTACGFCDERNAKTSHPAKYLTDVHNENNVTCWQADPVQSRENVTLILSFGKTYDITYVSLQFCGIRPDSMGIYKSMDYGKSWQAYQFYSSRCEKMYGRVTNGEISPENEQVALCTDGHLLRPLYGGRIAFSTLEGRPSASKMDYSAVMQEWVMATDIKVEFNMISRSARPRDSLYYAVSEFNVGGRCHCNGHASECVSDRNGRQVCDCKHNTVGVDCGACRPFFNDRPWRPATHHSANECKMCNCNLHARTCVFSMELFKLSGGRSGGVCVKCRHNTAGRYCHYCREGFYKDPNKHITHIKVCRQCNCHPHGSRGRVCNQSTGQCPCKEGVVGRSCDKCAPGYKSTKSNIVPCIETPNVVMSQESSTPRSRDQGCSQCRRVPLKVKRFCRKDFALKVTVVRVEKKLPNSWVRATVNINTLFKRSRTRRVRRGDGYVWIKKRDFRCRCPKLKPGRSYFIAGNLRGQSRKRSIVLNGRSVVLPWNEKLLKRIYRFIKLQRNNNC</sequence>
<protein>
    <recommendedName>
        <fullName evidence="14">Netrin-1</fullName>
    </recommendedName>
</protein>
<dbReference type="InterPro" id="IPR056863">
    <property type="entry name" value="LMN_ATRN_NET-like_EGF"/>
</dbReference>
<dbReference type="GO" id="GO:0005576">
    <property type="term" value="C:extracellular region"/>
    <property type="evidence" value="ECO:0007669"/>
    <property type="project" value="UniProtKB-SubCell"/>
</dbReference>
<feature type="domain" description="NTR" evidence="10">
    <location>
        <begin position="425"/>
        <end position="552"/>
    </location>
</feature>
<dbReference type="InParanoid" id="A7SHI5"/>
<keyword evidence="2" id="KW-0964">Secreted</keyword>
<dbReference type="FunFam" id="2.40.50.120:FF:000025">
    <property type="entry name" value="Netrin unc-6"/>
    <property type="match status" value="1"/>
</dbReference>
<dbReference type="PROSITE" id="PS01248">
    <property type="entry name" value="EGF_LAM_1"/>
    <property type="match status" value="1"/>
</dbReference>
<feature type="disulfide bond" evidence="8">
    <location>
        <begin position="356"/>
        <end position="368"/>
    </location>
</feature>
<evidence type="ECO:0000256" key="8">
    <source>
        <dbReference type="PROSITE-ProRule" id="PRU00460"/>
    </source>
</evidence>
<evidence type="ECO:0000256" key="7">
    <source>
        <dbReference type="ARBA" id="ARBA00023292"/>
    </source>
</evidence>
<feature type="non-terminal residue" evidence="12">
    <location>
        <position position="1"/>
    </location>
</feature>
<dbReference type="InterPro" id="IPR050440">
    <property type="entry name" value="Laminin/Netrin_ECM"/>
</dbReference>
<name>A7SHI5_NEMVE</name>
<dbReference type="PhylomeDB" id="A7SHI5"/>
<comment type="subcellular location">
    <subcellularLocation>
        <location evidence="1">Secreted</location>
    </subcellularLocation>
</comment>
<accession>A7SHI5</accession>
<dbReference type="SUPFAM" id="SSF50242">
    <property type="entry name" value="TIMP-like"/>
    <property type="match status" value="1"/>
</dbReference>
<dbReference type="InterPro" id="IPR002049">
    <property type="entry name" value="LE_dom"/>
</dbReference>
<feature type="domain" description="Laminin EGF-like" evidence="9">
    <location>
        <begin position="356"/>
        <end position="405"/>
    </location>
</feature>
<dbReference type="EMBL" id="DS469660">
    <property type="protein sequence ID" value="EDO36836.1"/>
    <property type="molecule type" value="Genomic_DNA"/>
</dbReference>
<evidence type="ECO:0000313" key="12">
    <source>
        <dbReference type="EMBL" id="EDO36836.1"/>
    </source>
</evidence>
<dbReference type="Gene3D" id="2.60.120.260">
    <property type="entry name" value="Galactose-binding domain-like"/>
    <property type="match status" value="1"/>
</dbReference>
<dbReference type="Pfam" id="PF00053">
    <property type="entry name" value="EGF_laminin"/>
    <property type="match status" value="2"/>
</dbReference>
<reference evidence="12 13" key="1">
    <citation type="journal article" date="2007" name="Science">
        <title>Sea anemone genome reveals ancestral eumetazoan gene repertoire and genomic organization.</title>
        <authorList>
            <person name="Putnam N.H."/>
            <person name="Srivastava M."/>
            <person name="Hellsten U."/>
            <person name="Dirks B."/>
            <person name="Chapman J."/>
            <person name="Salamov A."/>
            <person name="Terry A."/>
            <person name="Shapiro H."/>
            <person name="Lindquist E."/>
            <person name="Kapitonov V.V."/>
            <person name="Jurka J."/>
            <person name="Genikhovich G."/>
            <person name="Grigoriev I.V."/>
            <person name="Lucas S.M."/>
            <person name="Steele R.E."/>
            <person name="Finnerty J.R."/>
            <person name="Technau U."/>
            <person name="Martindale M.Q."/>
            <person name="Rokhsar D.S."/>
        </authorList>
    </citation>
    <scope>NUCLEOTIDE SEQUENCE [LARGE SCALE GENOMIC DNA]</scope>
    <source>
        <strain evidence="13">CH2 X CH6</strain>
    </source>
</reference>
<evidence type="ECO:0000259" key="10">
    <source>
        <dbReference type="PROSITE" id="PS50189"/>
    </source>
</evidence>
<dbReference type="eggNOG" id="KOG3512">
    <property type="taxonomic scope" value="Eukaryota"/>
</dbReference>
<organism evidence="12 13">
    <name type="scientific">Nematostella vectensis</name>
    <name type="common">Starlet sea anemone</name>
    <dbReference type="NCBI Taxonomy" id="45351"/>
    <lineage>
        <taxon>Eukaryota</taxon>
        <taxon>Metazoa</taxon>
        <taxon>Cnidaria</taxon>
        <taxon>Anthozoa</taxon>
        <taxon>Hexacorallia</taxon>
        <taxon>Actiniaria</taxon>
        <taxon>Edwardsiidae</taxon>
        <taxon>Nematostella</taxon>
    </lineage>
</organism>
<dbReference type="Proteomes" id="UP000001593">
    <property type="component" value="Unassembled WGS sequence"/>
</dbReference>
<keyword evidence="5 8" id="KW-1015">Disulfide bond</keyword>
<dbReference type="CDD" id="cd00055">
    <property type="entry name" value="EGF_Lam"/>
    <property type="match status" value="3"/>
</dbReference>
<evidence type="ECO:0008006" key="14">
    <source>
        <dbReference type="Google" id="ProtNLM"/>
    </source>
</evidence>
<dbReference type="STRING" id="45351.A7SHI5"/>
<evidence type="ECO:0000256" key="5">
    <source>
        <dbReference type="ARBA" id="ARBA00023157"/>
    </source>
</evidence>
<evidence type="ECO:0000256" key="4">
    <source>
        <dbReference type="ARBA" id="ARBA00022737"/>
    </source>
</evidence>
<dbReference type="FunFam" id="2.10.25.10:FF:000081">
    <property type="entry name" value="Netrin 1"/>
    <property type="match status" value="1"/>
</dbReference>
<dbReference type="PANTHER" id="PTHR10574:SF365">
    <property type="entry name" value="NETRIN-A-RELATED"/>
    <property type="match status" value="1"/>
</dbReference>
<feature type="domain" description="Laminin N-terminal" evidence="11">
    <location>
        <begin position="11"/>
        <end position="236"/>
    </location>
</feature>